<keyword evidence="11 12" id="KW-0998">Cell outer membrane</keyword>
<keyword evidence="15" id="KW-1185">Reference proteome</keyword>
<dbReference type="InterPro" id="IPR037066">
    <property type="entry name" value="Plug_dom_sf"/>
</dbReference>
<keyword evidence="6" id="KW-0732">Signal</keyword>
<evidence type="ECO:0000313" key="14">
    <source>
        <dbReference type="EMBL" id="SEN92762.1"/>
    </source>
</evidence>
<proteinExistence type="inferred from homology"/>
<keyword evidence="14" id="KW-0675">Receptor</keyword>
<dbReference type="Gene3D" id="2.170.130.10">
    <property type="entry name" value="TonB-dependent receptor, plug domain"/>
    <property type="match status" value="1"/>
</dbReference>
<dbReference type="InterPro" id="IPR008969">
    <property type="entry name" value="CarboxyPept-like_regulatory"/>
</dbReference>
<evidence type="ECO:0000256" key="2">
    <source>
        <dbReference type="ARBA" id="ARBA00022448"/>
    </source>
</evidence>
<evidence type="ECO:0000256" key="10">
    <source>
        <dbReference type="ARBA" id="ARBA00023136"/>
    </source>
</evidence>
<dbReference type="PROSITE" id="PS01156">
    <property type="entry name" value="TONB_DEPENDENT_REC_2"/>
    <property type="match status" value="1"/>
</dbReference>
<dbReference type="Pfam" id="PF13715">
    <property type="entry name" value="CarbopepD_reg_2"/>
    <property type="match status" value="1"/>
</dbReference>
<reference evidence="15" key="1">
    <citation type="submission" date="2016-10" db="EMBL/GenBank/DDBJ databases">
        <authorList>
            <person name="Varghese N."/>
            <person name="Submissions S."/>
        </authorList>
    </citation>
    <scope>NUCLEOTIDE SEQUENCE [LARGE SCALE GENOMIC DNA]</scope>
    <source>
        <strain evidence="15">Gh-48</strain>
    </source>
</reference>
<dbReference type="SUPFAM" id="SSF56935">
    <property type="entry name" value="Porins"/>
    <property type="match status" value="1"/>
</dbReference>
<dbReference type="InterPro" id="IPR010917">
    <property type="entry name" value="TonB_rcpt_CS"/>
</dbReference>
<dbReference type="Gene3D" id="2.40.170.20">
    <property type="entry name" value="TonB-dependent receptor, beta-barrel domain"/>
    <property type="match status" value="1"/>
</dbReference>
<evidence type="ECO:0000256" key="7">
    <source>
        <dbReference type="ARBA" id="ARBA00023004"/>
    </source>
</evidence>
<dbReference type="Pfam" id="PF07715">
    <property type="entry name" value="Plug"/>
    <property type="match status" value="1"/>
</dbReference>
<dbReference type="RefSeq" id="WP_091211685.1">
    <property type="nucleotide sequence ID" value="NZ_FOCL01000004.1"/>
</dbReference>
<gene>
    <name evidence="14" type="ORF">SAMN05192574_104631</name>
</gene>
<dbReference type="PANTHER" id="PTHR32552:SF68">
    <property type="entry name" value="FERRICHROME OUTER MEMBRANE TRANSPORTER_PHAGE RECEPTOR"/>
    <property type="match status" value="1"/>
</dbReference>
<evidence type="ECO:0000256" key="1">
    <source>
        <dbReference type="ARBA" id="ARBA00004571"/>
    </source>
</evidence>
<evidence type="ECO:0000259" key="13">
    <source>
        <dbReference type="SMART" id="SM00965"/>
    </source>
</evidence>
<dbReference type="PROSITE" id="PS52016">
    <property type="entry name" value="TONB_DEPENDENT_REC_3"/>
    <property type="match status" value="1"/>
</dbReference>
<evidence type="ECO:0000256" key="6">
    <source>
        <dbReference type="ARBA" id="ARBA00022729"/>
    </source>
</evidence>
<evidence type="ECO:0000256" key="3">
    <source>
        <dbReference type="ARBA" id="ARBA00022452"/>
    </source>
</evidence>
<evidence type="ECO:0000256" key="9">
    <source>
        <dbReference type="ARBA" id="ARBA00023077"/>
    </source>
</evidence>
<evidence type="ECO:0000256" key="4">
    <source>
        <dbReference type="ARBA" id="ARBA00022496"/>
    </source>
</evidence>
<dbReference type="InterPro" id="IPR036942">
    <property type="entry name" value="Beta-barrel_TonB_sf"/>
</dbReference>
<keyword evidence="2 12" id="KW-0813">Transport</keyword>
<keyword evidence="10 12" id="KW-0472">Membrane</keyword>
<dbReference type="AlphaFoldDB" id="A0A1H8KIN8"/>
<keyword evidence="7" id="KW-0408">Iron</keyword>
<keyword evidence="9" id="KW-0798">TonB box</keyword>
<evidence type="ECO:0000256" key="11">
    <source>
        <dbReference type="ARBA" id="ARBA00023237"/>
    </source>
</evidence>
<dbReference type="GO" id="GO:0015344">
    <property type="term" value="F:siderophore uptake transmembrane transporter activity"/>
    <property type="evidence" value="ECO:0007669"/>
    <property type="project" value="TreeGrafter"/>
</dbReference>
<comment type="subcellular location">
    <subcellularLocation>
        <location evidence="1 12">Cell outer membrane</location>
        <topology evidence="1 12">Multi-pass membrane protein</topology>
    </subcellularLocation>
</comment>
<dbReference type="InterPro" id="IPR039426">
    <property type="entry name" value="TonB-dep_rcpt-like"/>
</dbReference>
<name>A0A1H8KIN8_9SPHI</name>
<evidence type="ECO:0000256" key="12">
    <source>
        <dbReference type="PROSITE-ProRule" id="PRU01360"/>
    </source>
</evidence>
<dbReference type="SMART" id="SM00965">
    <property type="entry name" value="STN"/>
    <property type="match status" value="1"/>
</dbReference>
<dbReference type="EMBL" id="FOCL01000004">
    <property type="protein sequence ID" value="SEN92762.1"/>
    <property type="molecule type" value="Genomic_DNA"/>
</dbReference>
<dbReference type="PANTHER" id="PTHR32552">
    <property type="entry name" value="FERRICHROME IRON RECEPTOR-RELATED"/>
    <property type="match status" value="1"/>
</dbReference>
<evidence type="ECO:0000256" key="8">
    <source>
        <dbReference type="ARBA" id="ARBA00023065"/>
    </source>
</evidence>
<evidence type="ECO:0000313" key="15">
    <source>
        <dbReference type="Proteomes" id="UP000198942"/>
    </source>
</evidence>
<dbReference type="Gene3D" id="2.60.40.1120">
    <property type="entry name" value="Carboxypeptidase-like, regulatory domain"/>
    <property type="match status" value="1"/>
</dbReference>
<accession>A0A1H8KIN8</accession>
<keyword evidence="8" id="KW-0406">Ion transport</keyword>
<sequence length="982" mass="107356">MDFSTFPVPVHNDGRVNKFKNATKGFFRIGPDTKRKFIMRIKLIAVLLFAVCMHLSAKSFSQNITLAEKNSSLQAVLNKIEQQSGYDIFMQTELLTGSNKVSLNVKNEALTKVLDRVFKGQPVTYAIVGHTIVVKEKTTQATTNSANAPASLYTGKIVDAVTKEPLIGASVGVKGGGKATSTSLNGTFKLNLENGDGTVLVISYIGYITKEITLSGTTNLGEIELKSSSSSMKEVVVTGDVAIDRKTPVAVTTINQRFIEEKLGNQDIPQLLSVVPGVMATQGDGGYGDSRVNIRGFSSRSKNGNVAQTINGIPVNDMENGSIFWSDFSGLTDVATSIQVQRGLGANKIIVPSFGGTINITTRSTDMDKGGFISQGIGSDGYEKTSVLLSTGLDKNGWAATFQGSRTQGRGNADGLNFLGYNYFFNVSKQLSSNQSLSLSLMGATQTHGQRPDESIADWQNAPQGIRWNYELGVKDGKQINPYNNNFSKPLFSLNHEWNINGSSSLSTVLYATYGTGGGGGIQGDAPRVSNLYSPYDYTAAEKANFANPDGSASTYFYSSHNNHTWYGIRSTYRTELGKSINLSTGVDLRSYDGTHYETVTDLLGADYVYDPYTGNSAIGSRSGDINNPEHRAVVGDKIDYYNKDKILSGAAFAQAEYSKKDFSVFVTLTGSETANRRTDFYNYLNSDPNQTSKYVNFFNYQAKAGANYNINEAMNVFANVGYMTKPPYFDNIFQKFTNNINPSSVSEKLLSYELGYGLKLAHFSAKLNAYRTSYNDESFATAYFDQATNQLYTVNVAGVDELHQGLELEMKLKPIKQITINGMLSYGDWHYTNDAGPSTVYNSQQQAVKTVNKVYLKDIKVGDAAQTTAALGADIDVLPDLSIGGNYFYYGNYYSQFNFANAGQPDMHPYKIPNYSIWNLNGVFRFKIAGLDAVLIGNVNNLLNSKYIADSYDGNLTGNVNNVLVYYGLGRTFVTSLKIKF</sequence>
<keyword evidence="5 12" id="KW-0812">Transmembrane</keyword>
<dbReference type="GO" id="GO:0009279">
    <property type="term" value="C:cell outer membrane"/>
    <property type="evidence" value="ECO:0007669"/>
    <property type="project" value="UniProtKB-SubCell"/>
</dbReference>
<dbReference type="STRING" id="551995.SAMN05192574_104631"/>
<evidence type="ECO:0000256" key="5">
    <source>
        <dbReference type="ARBA" id="ARBA00022692"/>
    </source>
</evidence>
<organism evidence="14 15">
    <name type="scientific">Mucilaginibacter gossypiicola</name>
    <dbReference type="NCBI Taxonomy" id="551995"/>
    <lineage>
        <taxon>Bacteria</taxon>
        <taxon>Pseudomonadati</taxon>
        <taxon>Bacteroidota</taxon>
        <taxon>Sphingobacteriia</taxon>
        <taxon>Sphingobacteriales</taxon>
        <taxon>Sphingobacteriaceae</taxon>
        <taxon>Mucilaginibacter</taxon>
    </lineage>
</organism>
<dbReference type="Pfam" id="PF07660">
    <property type="entry name" value="STN"/>
    <property type="match status" value="1"/>
</dbReference>
<dbReference type="OrthoDB" id="1453181at2"/>
<dbReference type="InterPro" id="IPR012910">
    <property type="entry name" value="Plug_dom"/>
</dbReference>
<feature type="domain" description="Secretin/TonB short N-terminal" evidence="13">
    <location>
        <begin position="86"/>
        <end position="137"/>
    </location>
</feature>
<dbReference type="InterPro" id="IPR011662">
    <property type="entry name" value="Secretin/TonB_short_N"/>
</dbReference>
<protein>
    <submittedName>
        <fullName evidence="14">Outer membrane receptor proteins, mostly Fe transport</fullName>
    </submittedName>
</protein>
<comment type="similarity">
    <text evidence="12">Belongs to the TonB-dependent receptor family.</text>
</comment>
<dbReference type="SUPFAM" id="SSF49464">
    <property type="entry name" value="Carboxypeptidase regulatory domain-like"/>
    <property type="match status" value="1"/>
</dbReference>
<keyword evidence="3 12" id="KW-1134">Transmembrane beta strand</keyword>
<keyword evidence="4" id="KW-0410">Iron transport</keyword>
<dbReference type="Proteomes" id="UP000198942">
    <property type="component" value="Unassembled WGS sequence"/>
</dbReference>